<sequence length="93" mass="9690">MTLTSKSFRTALAAAAAVLASATPQQAAAVSLGVKMACASDYYSYCSQHGLGTPGVRKCMRANGHNLSNRCVTALIKAGEVSKSEVERRVAAR</sequence>
<dbReference type="HOGENOM" id="CLU_169585_1_0_5"/>
<gene>
    <name evidence="2" type="ORF">W911_08965</name>
</gene>
<dbReference type="EMBL" id="CP006912">
    <property type="protein sequence ID" value="AHB48495.1"/>
    <property type="molecule type" value="Genomic_DNA"/>
</dbReference>
<feature type="signal peptide" evidence="1">
    <location>
        <begin position="1"/>
        <end position="27"/>
    </location>
</feature>
<name>V5SEL4_9HYPH</name>
<evidence type="ECO:0000313" key="3">
    <source>
        <dbReference type="Proteomes" id="UP000018542"/>
    </source>
</evidence>
<dbReference type="Proteomes" id="UP000018542">
    <property type="component" value="Chromosome"/>
</dbReference>
<keyword evidence="3" id="KW-1185">Reference proteome</keyword>
<organism evidence="2 3">
    <name type="scientific">Hyphomicrobium nitrativorans NL23</name>
    <dbReference type="NCBI Taxonomy" id="1029756"/>
    <lineage>
        <taxon>Bacteria</taxon>
        <taxon>Pseudomonadati</taxon>
        <taxon>Pseudomonadota</taxon>
        <taxon>Alphaproteobacteria</taxon>
        <taxon>Hyphomicrobiales</taxon>
        <taxon>Hyphomicrobiaceae</taxon>
        <taxon>Hyphomicrobium</taxon>
    </lineage>
</organism>
<dbReference type="KEGG" id="hni:W911_08965"/>
<feature type="chain" id="PRO_5004740642" evidence="1">
    <location>
        <begin position="28"/>
        <end position="93"/>
    </location>
</feature>
<keyword evidence="1" id="KW-0732">Signal</keyword>
<dbReference type="AlphaFoldDB" id="V5SEL4"/>
<accession>V5SEL4</accession>
<dbReference type="RefSeq" id="WP_023787165.1">
    <property type="nucleotide sequence ID" value="NC_022997.1"/>
</dbReference>
<evidence type="ECO:0000256" key="1">
    <source>
        <dbReference type="SAM" id="SignalP"/>
    </source>
</evidence>
<dbReference type="PATRIC" id="fig|1029756.8.peg.1867"/>
<reference evidence="2 3" key="1">
    <citation type="journal article" date="2014" name="Genome Announc.">
        <title>Complete Genome Sequence of Hyphomicrobium nitrativorans Strain NL23, a Denitrifying Bacterium Isolated from Biofilm of a Methanol-Fed Denitrification System Treating Seawater at the Montreal Biodome.</title>
        <authorList>
            <person name="Martineau C."/>
            <person name="Villeneuve C."/>
            <person name="Mauffrey F."/>
            <person name="Villemur R."/>
        </authorList>
    </citation>
    <scope>NUCLEOTIDE SEQUENCE [LARGE SCALE GENOMIC DNA]</scope>
    <source>
        <strain evidence="2">NL23</strain>
    </source>
</reference>
<protein>
    <submittedName>
        <fullName evidence="2">Uncharacterized protein</fullName>
    </submittedName>
</protein>
<proteinExistence type="predicted"/>
<evidence type="ECO:0000313" key="2">
    <source>
        <dbReference type="EMBL" id="AHB48495.1"/>
    </source>
</evidence>
<dbReference type="OrthoDB" id="8450529at2"/>